<feature type="transmembrane region" description="Helical" evidence="6">
    <location>
        <begin position="124"/>
        <end position="144"/>
    </location>
</feature>
<protein>
    <submittedName>
        <fullName evidence="7">Membrane protein</fullName>
    </submittedName>
</protein>
<evidence type="ECO:0000313" key="8">
    <source>
        <dbReference type="Proteomes" id="UP001549099"/>
    </source>
</evidence>
<evidence type="ECO:0000256" key="6">
    <source>
        <dbReference type="SAM" id="Phobius"/>
    </source>
</evidence>
<name>A0ABV2GEC7_9BACL</name>
<keyword evidence="4 6" id="KW-1133">Transmembrane helix</keyword>
<evidence type="ECO:0000256" key="3">
    <source>
        <dbReference type="ARBA" id="ARBA00022692"/>
    </source>
</evidence>
<dbReference type="EMBL" id="JBEPLW010000029">
    <property type="protein sequence ID" value="MET3576658.1"/>
    <property type="molecule type" value="Genomic_DNA"/>
</dbReference>
<reference evidence="7 8" key="1">
    <citation type="submission" date="2024-06" db="EMBL/GenBank/DDBJ databases">
        <title>Genomic Encyclopedia of Type Strains, Phase IV (KMG-IV): sequencing the most valuable type-strain genomes for metagenomic binning, comparative biology and taxonomic classification.</title>
        <authorList>
            <person name="Goeker M."/>
        </authorList>
    </citation>
    <scope>NUCLEOTIDE SEQUENCE [LARGE SCALE GENOMIC DNA]</scope>
    <source>
        <strain evidence="7 8">DSM 26128</strain>
    </source>
</reference>
<dbReference type="Proteomes" id="UP001549099">
    <property type="component" value="Unassembled WGS sequence"/>
</dbReference>
<feature type="transmembrane region" description="Helical" evidence="6">
    <location>
        <begin position="12"/>
        <end position="30"/>
    </location>
</feature>
<dbReference type="RefSeq" id="WP_354198899.1">
    <property type="nucleotide sequence ID" value="NZ_JBEPLW010000029.1"/>
</dbReference>
<keyword evidence="3 6" id="KW-0812">Transmembrane</keyword>
<keyword evidence="5 6" id="KW-0472">Membrane</keyword>
<dbReference type="InterPro" id="IPR019108">
    <property type="entry name" value="Caa3_assmbl_CtaG-rel"/>
</dbReference>
<dbReference type="Pfam" id="PF09678">
    <property type="entry name" value="Caa3_CtaG"/>
    <property type="match status" value="1"/>
</dbReference>
<evidence type="ECO:0000256" key="5">
    <source>
        <dbReference type="ARBA" id="ARBA00023136"/>
    </source>
</evidence>
<evidence type="ECO:0000256" key="1">
    <source>
        <dbReference type="ARBA" id="ARBA00004651"/>
    </source>
</evidence>
<feature type="transmembrane region" description="Helical" evidence="6">
    <location>
        <begin position="156"/>
        <end position="178"/>
    </location>
</feature>
<evidence type="ECO:0000256" key="2">
    <source>
        <dbReference type="ARBA" id="ARBA00022475"/>
    </source>
</evidence>
<evidence type="ECO:0000256" key="4">
    <source>
        <dbReference type="ARBA" id="ARBA00022989"/>
    </source>
</evidence>
<keyword evidence="2" id="KW-1003">Cell membrane</keyword>
<comment type="subcellular location">
    <subcellularLocation>
        <location evidence="1">Cell membrane</location>
        <topology evidence="1">Multi-pass membrane protein</topology>
    </subcellularLocation>
</comment>
<comment type="caution">
    <text evidence="7">The sequence shown here is derived from an EMBL/GenBank/DDBJ whole genome shotgun (WGS) entry which is preliminary data.</text>
</comment>
<feature type="transmembrane region" description="Helical" evidence="6">
    <location>
        <begin position="50"/>
        <end position="68"/>
    </location>
</feature>
<feature type="transmembrane region" description="Helical" evidence="6">
    <location>
        <begin position="231"/>
        <end position="250"/>
    </location>
</feature>
<evidence type="ECO:0000313" key="7">
    <source>
        <dbReference type="EMBL" id="MET3576658.1"/>
    </source>
</evidence>
<gene>
    <name evidence="7" type="ORF">ABID49_002587</name>
</gene>
<organism evidence="7 8">
    <name type="scientific">Bhargavaea ullalensis</name>
    <dbReference type="NCBI Taxonomy" id="1265685"/>
    <lineage>
        <taxon>Bacteria</taxon>
        <taxon>Bacillati</taxon>
        <taxon>Bacillota</taxon>
        <taxon>Bacilli</taxon>
        <taxon>Bacillales</taxon>
        <taxon>Caryophanaceae</taxon>
        <taxon>Bhargavaea</taxon>
    </lineage>
</organism>
<accession>A0ABV2GEC7</accession>
<keyword evidence="8" id="KW-1185">Reference proteome</keyword>
<proteinExistence type="predicted"/>
<feature type="transmembrane region" description="Helical" evidence="6">
    <location>
        <begin position="190"/>
        <end position="211"/>
    </location>
</feature>
<sequence length="270" mass="30203">MPHEFTDGWTTAISAIALLIGLTGVFLYFWGMAASGRKGRYRRWPGRRPLCWSSGIFFAWLPLSPFFLEAAHHDFRFHMTGHLLLGMAAPMLMAAGAPVKLLLRSLPVNKARKVAGVIRKPVFSFYRHPVTASVLNIGGLWILYTTPLFGLMHHHPLLFLLVHAHLFLAGYLFTVSVLYFDPAPNGHSPLFRTIVFIPSLAAHGILSKLLYAYPPSGVSLEQARQGAMIMYYGGDLIDLAIIVVLFHGWYKKPGYRRTKSRFGAKKPVSL</sequence>
<feature type="transmembrane region" description="Helical" evidence="6">
    <location>
        <begin position="80"/>
        <end position="103"/>
    </location>
</feature>